<dbReference type="eggNOG" id="KOG0741">
    <property type="taxonomic scope" value="Eukaryota"/>
</dbReference>
<reference evidence="4" key="1">
    <citation type="submission" date="2011-07" db="EMBL/GenBank/DDBJ databases">
        <authorList>
            <consortium name="Caenorhabditis brenneri Sequencing and Analysis Consortium"/>
            <person name="Wilson R.K."/>
        </authorList>
    </citation>
    <scope>NUCLEOTIDE SEQUENCE [LARGE SCALE GENOMIC DNA]</scope>
    <source>
        <strain evidence="4">PB2801</strain>
    </source>
</reference>
<dbReference type="Proteomes" id="UP000008068">
    <property type="component" value="Unassembled WGS sequence"/>
</dbReference>
<dbReference type="SUPFAM" id="SSF56112">
    <property type="entry name" value="Protein kinase-like (PK-like)"/>
    <property type="match status" value="1"/>
</dbReference>
<dbReference type="InParanoid" id="G0N482"/>
<dbReference type="PROSITE" id="PS50011">
    <property type="entry name" value="PROTEIN_KINASE_DOM"/>
    <property type="match status" value="1"/>
</dbReference>
<accession>G0N482</accession>
<dbReference type="eggNOG" id="KOG1164">
    <property type="taxonomic scope" value="Eukaryota"/>
</dbReference>
<dbReference type="GO" id="GO:0005524">
    <property type="term" value="F:ATP binding"/>
    <property type="evidence" value="ECO:0007669"/>
    <property type="project" value="UniProtKB-UniRule"/>
</dbReference>
<dbReference type="GO" id="GO:0004672">
    <property type="term" value="F:protein kinase activity"/>
    <property type="evidence" value="ECO:0007669"/>
    <property type="project" value="InterPro"/>
</dbReference>
<dbReference type="InterPro" id="IPR017441">
    <property type="entry name" value="Protein_kinase_ATP_BS"/>
</dbReference>
<dbReference type="InterPro" id="IPR050235">
    <property type="entry name" value="CK1_Ser-Thr_kinase"/>
</dbReference>
<dbReference type="InterPro" id="IPR011009">
    <property type="entry name" value="Kinase-like_dom_sf"/>
</dbReference>
<dbReference type="Pfam" id="PF00069">
    <property type="entry name" value="Pkinase"/>
    <property type="match status" value="1"/>
</dbReference>
<sequence length="310" mass="36380">MLLKIPPPAVNPTLLRYLHQLPFLQGHCLLGIATSWDNLFLREQGLMGAFGRVIDVPRLTTSHQMMNVIRESNRFLEYHLQTFEHKLRSLDVTRKMTIITKINEVVNQYRILSLIGNGNFGRCYTVEKEGEPDDVMVMKIQKVDGLNEISYKTELEVLRSLPKSHKFSTIISEFAIDTDHKYIVMTYCGISLQTMLMQKENYRFTLENVLRIGIQLFDLVEEFHSLGWLHRDLHWGNVTINTDPDGYISPRRRLETQHVWFYDCYKKIEIQKGSPYNNDYVKKVVMNVLPDFDPYTNITFTEQQEKIIID</sequence>
<dbReference type="AlphaFoldDB" id="G0N482"/>
<dbReference type="PANTHER" id="PTHR11909">
    <property type="entry name" value="CASEIN KINASE-RELATED"/>
    <property type="match status" value="1"/>
</dbReference>
<dbReference type="OrthoDB" id="5806932at2759"/>
<keyword evidence="4" id="KW-1185">Reference proteome</keyword>
<gene>
    <name evidence="3" type="ORF">CAEBREN_00858</name>
</gene>
<dbReference type="HOGENOM" id="CLU_897823_0_0_1"/>
<protein>
    <recommendedName>
        <fullName evidence="2">Protein kinase domain-containing protein</fullName>
    </recommendedName>
</protein>
<proteinExistence type="predicted"/>
<dbReference type="InterPro" id="IPR000719">
    <property type="entry name" value="Prot_kinase_dom"/>
</dbReference>
<organism evidence="4">
    <name type="scientific">Caenorhabditis brenneri</name>
    <name type="common">Nematode worm</name>
    <dbReference type="NCBI Taxonomy" id="135651"/>
    <lineage>
        <taxon>Eukaryota</taxon>
        <taxon>Metazoa</taxon>
        <taxon>Ecdysozoa</taxon>
        <taxon>Nematoda</taxon>
        <taxon>Chromadorea</taxon>
        <taxon>Rhabditida</taxon>
        <taxon>Rhabditina</taxon>
        <taxon>Rhabditomorpha</taxon>
        <taxon>Rhabditoidea</taxon>
        <taxon>Rhabditidae</taxon>
        <taxon>Peloderinae</taxon>
        <taxon>Caenorhabditis</taxon>
    </lineage>
</organism>
<dbReference type="SMART" id="SM00220">
    <property type="entry name" value="S_TKc"/>
    <property type="match status" value="1"/>
</dbReference>
<feature type="domain" description="Protein kinase" evidence="2">
    <location>
        <begin position="109"/>
        <end position="310"/>
    </location>
</feature>
<evidence type="ECO:0000313" key="4">
    <source>
        <dbReference type="Proteomes" id="UP000008068"/>
    </source>
</evidence>
<evidence type="ECO:0000259" key="2">
    <source>
        <dbReference type="PROSITE" id="PS50011"/>
    </source>
</evidence>
<keyword evidence="1" id="KW-0067">ATP-binding</keyword>
<feature type="binding site" evidence="1">
    <location>
        <position position="139"/>
    </location>
    <ligand>
        <name>ATP</name>
        <dbReference type="ChEBI" id="CHEBI:30616"/>
    </ligand>
</feature>
<evidence type="ECO:0000313" key="3">
    <source>
        <dbReference type="EMBL" id="EGT52571.1"/>
    </source>
</evidence>
<dbReference type="EMBL" id="GL379837">
    <property type="protein sequence ID" value="EGT52571.1"/>
    <property type="molecule type" value="Genomic_DNA"/>
</dbReference>
<name>G0N482_CAEBE</name>
<dbReference type="STRING" id="135651.G0N482"/>
<dbReference type="Gene3D" id="1.10.510.10">
    <property type="entry name" value="Transferase(Phosphotransferase) domain 1"/>
    <property type="match status" value="1"/>
</dbReference>
<keyword evidence="1" id="KW-0547">Nucleotide-binding</keyword>
<evidence type="ECO:0000256" key="1">
    <source>
        <dbReference type="PROSITE-ProRule" id="PRU10141"/>
    </source>
</evidence>
<dbReference type="PROSITE" id="PS00107">
    <property type="entry name" value="PROTEIN_KINASE_ATP"/>
    <property type="match status" value="1"/>
</dbReference>